<evidence type="ECO:0000313" key="4">
    <source>
        <dbReference type="Proteomes" id="UP000325313"/>
    </source>
</evidence>
<name>A0A5B0MZY3_PUCGR</name>
<reference evidence="3 4" key="1">
    <citation type="submission" date="2019-05" db="EMBL/GenBank/DDBJ databases">
        <title>Emergence of the Ug99 lineage of the wheat stem rust pathogen through somatic hybridization.</title>
        <authorList>
            <person name="Li F."/>
            <person name="Upadhyaya N.M."/>
            <person name="Sperschneider J."/>
            <person name="Matny O."/>
            <person name="Nguyen-Phuc H."/>
            <person name="Mago R."/>
            <person name="Raley C."/>
            <person name="Miller M.E."/>
            <person name="Silverstein K.A.T."/>
            <person name="Henningsen E."/>
            <person name="Hirsch C.D."/>
            <person name="Visser B."/>
            <person name="Pretorius Z.A."/>
            <person name="Steffenson B.J."/>
            <person name="Schwessinger B."/>
            <person name="Dodds P.N."/>
            <person name="Figueroa M."/>
        </authorList>
    </citation>
    <scope>NUCLEOTIDE SEQUENCE [LARGE SCALE GENOMIC DNA]</scope>
    <source>
        <strain evidence="1">21-0</strain>
        <strain evidence="2 4">Ug99</strain>
    </source>
</reference>
<dbReference type="Proteomes" id="UP000325313">
    <property type="component" value="Unassembled WGS sequence"/>
</dbReference>
<organism evidence="2 4">
    <name type="scientific">Puccinia graminis f. sp. tritici</name>
    <dbReference type="NCBI Taxonomy" id="56615"/>
    <lineage>
        <taxon>Eukaryota</taxon>
        <taxon>Fungi</taxon>
        <taxon>Dikarya</taxon>
        <taxon>Basidiomycota</taxon>
        <taxon>Pucciniomycotina</taxon>
        <taxon>Pucciniomycetes</taxon>
        <taxon>Pucciniales</taxon>
        <taxon>Pucciniaceae</taxon>
        <taxon>Puccinia</taxon>
    </lineage>
</organism>
<accession>A0A5B0MZY3</accession>
<dbReference type="EMBL" id="VDEP01000440">
    <property type="protein sequence ID" value="KAA1081826.1"/>
    <property type="molecule type" value="Genomic_DNA"/>
</dbReference>
<dbReference type="Proteomes" id="UP000324748">
    <property type="component" value="Unassembled WGS sequence"/>
</dbReference>
<keyword evidence="3" id="KW-1185">Reference proteome</keyword>
<dbReference type="AlphaFoldDB" id="A0A5B0MZY3"/>
<protein>
    <submittedName>
        <fullName evidence="2">Uncharacterized protein</fullName>
    </submittedName>
</protein>
<evidence type="ECO:0000313" key="1">
    <source>
        <dbReference type="EMBL" id="KAA1066573.1"/>
    </source>
</evidence>
<gene>
    <name evidence="1" type="ORF">PGT21_033897</name>
    <name evidence="2" type="ORF">PGTUg99_014278</name>
</gene>
<evidence type="ECO:0000313" key="2">
    <source>
        <dbReference type="EMBL" id="KAA1081826.1"/>
    </source>
</evidence>
<comment type="caution">
    <text evidence="2">The sequence shown here is derived from an EMBL/GenBank/DDBJ whole genome shotgun (WGS) entry which is preliminary data.</text>
</comment>
<dbReference type="EMBL" id="VSWC01000196">
    <property type="protein sequence ID" value="KAA1066573.1"/>
    <property type="molecule type" value="Genomic_DNA"/>
</dbReference>
<sequence length="62" mass="7388">MLQSSFYDELAQHIVLDHDRRSIRRKYSIHIHPKSYIPLSDNQNGKHCYEELESNDGTHHNL</sequence>
<proteinExistence type="predicted"/>
<evidence type="ECO:0000313" key="3">
    <source>
        <dbReference type="Proteomes" id="UP000324748"/>
    </source>
</evidence>